<keyword evidence="3" id="KW-1185">Reference proteome</keyword>
<dbReference type="SMART" id="SM00318">
    <property type="entry name" value="SNc"/>
    <property type="match status" value="1"/>
</dbReference>
<dbReference type="SUPFAM" id="SSF50199">
    <property type="entry name" value="Staphylococcal nuclease"/>
    <property type="match status" value="1"/>
</dbReference>
<comment type="caution">
    <text evidence="2">The sequence shown here is derived from an EMBL/GenBank/DDBJ whole genome shotgun (WGS) entry which is preliminary data.</text>
</comment>
<accession>A0A7W6H964</accession>
<dbReference type="RefSeq" id="WP_312857516.1">
    <property type="nucleotide sequence ID" value="NZ_JACIEK010000038.1"/>
</dbReference>
<reference evidence="2 3" key="1">
    <citation type="submission" date="2020-08" db="EMBL/GenBank/DDBJ databases">
        <title>Genomic Encyclopedia of Type Strains, Phase IV (KMG-IV): sequencing the most valuable type-strain genomes for metagenomic binning, comparative biology and taxonomic classification.</title>
        <authorList>
            <person name="Goeker M."/>
        </authorList>
    </citation>
    <scope>NUCLEOTIDE SEQUENCE [LARGE SCALE GENOMIC DNA]</scope>
    <source>
        <strain evidence="2 3">DSM 102238</strain>
    </source>
</reference>
<evidence type="ECO:0000313" key="2">
    <source>
        <dbReference type="EMBL" id="MBB4000906.1"/>
    </source>
</evidence>
<evidence type="ECO:0000259" key="1">
    <source>
        <dbReference type="PROSITE" id="PS50830"/>
    </source>
</evidence>
<dbReference type="InterPro" id="IPR016071">
    <property type="entry name" value="Staphylococal_nuclease_OB-fold"/>
</dbReference>
<keyword evidence="2" id="KW-0255">Endonuclease</keyword>
<dbReference type="PANTHER" id="PTHR12302:SF26">
    <property type="entry name" value="BLR1266 PROTEIN"/>
    <property type="match status" value="1"/>
</dbReference>
<sequence>MATVVDGDTLNFEGSGERVRLYGIDAPESSQTCDDASGKRYLCGTKAAEYLADLVGRSGQVTCFWSERDRYDRPVAECVKPDNTVLNAEMVRAGFAIVFKRYRDGRYDPEEAQAKAAQNGLWAGTFVQPEEWRRGERLASEQASTGQSANCPIKGNISGSGRIYHSPGQENYAGTQIDVARGERWFCSAEEAKAAGWRPAGR</sequence>
<feature type="domain" description="TNase-like" evidence="1">
    <location>
        <begin position="1"/>
        <end position="124"/>
    </location>
</feature>
<dbReference type="Pfam" id="PF00565">
    <property type="entry name" value="SNase"/>
    <property type="match status" value="1"/>
</dbReference>
<name>A0A7W6H964_9HYPH</name>
<dbReference type="Gene3D" id="2.40.50.90">
    <property type="match status" value="1"/>
</dbReference>
<dbReference type="AlphaFoldDB" id="A0A7W6H964"/>
<organism evidence="2 3">
    <name type="scientific">Aureimonas pseudogalii</name>
    <dbReference type="NCBI Taxonomy" id="1744844"/>
    <lineage>
        <taxon>Bacteria</taxon>
        <taxon>Pseudomonadati</taxon>
        <taxon>Pseudomonadota</taxon>
        <taxon>Alphaproteobacteria</taxon>
        <taxon>Hyphomicrobiales</taxon>
        <taxon>Aurantimonadaceae</taxon>
        <taxon>Aureimonas</taxon>
    </lineage>
</organism>
<dbReference type="PROSITE" id="PS50830">
    <property type="entry name" value="TNASE_3"/>
    <property type="match status" value="1"/>
</dbReference>
<gene>
    <name evidence="2" type="ORF">GGR04_004787</name>
</gene>
<keyword evidence="2" id="KW-0540">Nuclease</keyword>
<proteinExistence type="predicted"/>
<keyword evidence="2" id="KW-0378">Hydrolase</keyword>
<dbReference type="InterPro" id="IPR035437">
    <property type="entry name" value="SNase_OB-fold_sf"/>
</dbReference>
<dbReference type="GO" id="GO:0004519">
    <property type="term" value="F:endonuclease activity"/>
    <property type="evidence" value="ECO:0007669"/>
    <property type="project" value="UniProtKB-KW"/>
</dbReference>
<dbReference type="EMBL" id="JACIEK010000038">
    <property type="protein sequence ID" value="MBB4000906.1"/>
    <property type="molecule type" value="Genomic_DNA"/>
</dbReference>
<evidence type="ECO:0000313" key="3">
    <source>
        <dbReference type="Proteomes" id="UP000542776"/>
    </source>
</evidence>
<dbReference type="PANTHER" id="PTHR12302">
    <property type="entry name" value="EBNA2 BINDING PROTEIN P100"/>
    <property type="match status" value="1"/>
</dbReference>
<protein>
    <submittedName>
        <fullName evidence="2">Endonuclease YncB(Thermonuclease family)</fullName>
    </submittedName>
</protein>
<dbReference type="Proteomes" id="UP000542776">
    <property type="component" value="Unassembled WGS sequence"/>
</dbReference>